<dbReference type="EMBL" id="CP024699">
    <property type="protein sequence ID" value="ATV58471.1"/>
    <property type="molecule type" value="Genomic_DNA"/>
</dbReference>
<evidence type="ECO:0000313" key="2">
    <source>
        <dbReference type="Proteomes" id="UP000230056"/>
    </source>
</evidence>
<reference evidence="1 2" key="1">
    <citation type="submission" date="2017-11" db="EMBL/GenBank/DDBJ databases">
        <title>Genome sequencing of Fusobacterium periodonticum KCOM 1261.</title>
        <authorList>
            <person name="Kook J.-K."/>
            <person name="Park S.-N."/>
            <person name="Lim Y.K."/>
        </authorList>
    </citation>
    <scope>NUCLEOTIDE SEQUENCE [LARGE SCALE GENOMIC DNA]</scope>
    <source>
        <strain evidence="1 2">KCOM 1261</strain>
    </source>
</reference>
<evidence type="ECO:0000313" key="1">
    <source>
        <dbReference type="EMBL" id="ATV58471.1"/>
    </source>
</evidence>
<dbReference type="Proteomes" id="UP000230056">
    <property type="component" value="Chromosome"/>
</dbReference>
<gene>
    <name evidence="1" type="ORF">CTM72_01150</name>
</gene>
<sequence length="315" mass="37387">MKKFLLFLFVIAIFAIGGLYGYKKLHSDERKNEIIQMFNKDLLNDFVESKKSVMERLKTAKDKEEGNKIYSEYVATNKLMLEKINEAHSELLENVFMADSKYNFTPEEWKIVNNYLKDYDLELIDMGEGNAMIAQVPNFYYDIFKDYVTDDYRDYLELVKKEYAEPYFGIEEILVSHEKIADRLLAWEDFQKKYPNSDFLAEADIEASVYRRAYILGAYNLHTREGGSENPELYYIPDNILKEFNRFIQENPDSPTVEYINFYLENHKNPNIEEILYDKFEKEIVKDYELENSNEPVIKDTLEVIKEEDKESKGE</sequence>
<organism evidence="1 2">
    <name type="scientific">Fusobacterium pseudoperiodonticum</name>
    <dbReference type="NCBI Taxonomy" id="2663009"/>
    <lineage>
        <taxon>Bacteria</taxon>
        <taxon>Fusobacteriati</taxon>
        <taxon>Fusobacteriota</taxon>
        <taxon>Fusobacteriia</taxon>
        <taxon>Fusobacteriales</taxon>
        <taxon>Fusobacteriaceae</taxon>
        <taxon>Fusobacterium</taxon>
    </lineage>
</organism>
<name>A0A2D3PA38_9FUSO</name>
<dbReference type="RefSeq" id="WP_099989137.1">
    <property type="nucleotide sequence ID" value="NZ_CP024699.1"/>
</dbReference>
<dbReference type="AlphaFoldDB" id="A0A2D3PA38"/>
<accession>A0A2D3PA38</accession>
<proteinExistence type="predicted"/>
<protein>
    <submittedName>
        <fullName evidence="1">Uncharacterized protein</fullName>
    </submittedName>
</protein>